<evidence type="ECO:0000256" key="2">
    <source>
        <dbReference type="ARBA" id="ARBA00022525"/>
    </source>
</evidence>
<comment type="subcellular location">
    <subcellularLocation>
        <location evidence="1">Secreted</location>
    </subcellularLocation>
</comment>
<organism evidence="7 8">
    <name type="scientific">Halorussus caseinilyticus</name>
    <dbReference type="NCBI Taxonomy" id="3034025"/>
    <lineage>
        <taxon>Archaea</taxon>
        <taxon>Methanobacteriati</taxon>
        <taxon>Methanobacteriota</taxon>
        <taxon>Stenosarchaea group</taxon>
        <taxon>Halobacteria</taxon>
        <taxon>Halobacteriales</taxon>
        <taxon>Haladaptataceae</taxon>
        <taxon>Halorussus</taxon>
    </lineage>
</organism>
<comment type="caution">
    <text evidence="7">The sequence shown here is derived from an EMBL/GenBank/DDBJ whole genome shotgun (WGS) entry which is preliminary data.</text>
</comment>
<feature type="region of interest" description="Disordered" evidence="5">
    <location>
        <begin position="247"/>
        <end position="459"/>
    </location>
</feature>
<keyword evidence="8" id="KW-1185">Reference proteome</keyword>
<feature type="compositionally biased region" description="Acidic residues" evidence="5">
    <location>
        <begin position="332"/>
        <end position="345"/>
    </location>
</feature>
<dbReference type="Proteomes" id="UP001596407">
    <property type="component" value="Unassembled WGS sequence"/>
</dbReference>
<feature type="transmembrane region" description="Helical" evidence="6">
    <location>
        <begin position="606"/>
        <end position="624"/>
    </location>
</feature>
<dbReference type="Gene3D" id="2.60.40.10">
    <property type="entry name" value="Immunoglobulins"/>
    <property type="match status" value="1"/>
</dbReference>
<dbReference type="RefSeq" id="WP_382209994.1">
    <property type="nucleotide sequence ID" value="NZ_JBHSZH010000005.1"/>
</dbReference>
<dbReference type="PANTHER" id="PTHR37467">
    <property type="entry name" value="EXPORTED CALCIUM-BINDING GLYCOPROTEIN-RELATED"/>
    <property type="match status" value="1"/>
</dbReference>
<protein>
    <recommendedName>
        <fullName evidence="9">PGF-CTERM sorting domain-containing protein</fullName>
    </recommendedName>
</protein>
<name>A0ABD5WQY3_9EURY</name>
<dbReference type="InterPro" id="IPR053180">
    <property type="entry name" value="Ca-binding_acidic-repeat"/>
</dbReference>
<keyword evidence="2" id="KW-0964">Secreted</keyword>
<dbReference type="PANTHER" id="PTHR37467:SF1">
    <property type="entry name" value="EXPORTED CALCIUM-BINDING GLYCOPROTEIN"/>
    <property type="match status" value="1"/>
</dbReference>
<dbReference type="EMBL" id="JBHSZH010000005">
    <property type="protein sequence ID" value="MFC7081270.1"/>
    <property type="molecule type" value="Genomic_DNA"/>
</dbReference>
<feature type="compositionally biased region" description="Basic and acidic residues" evidence="5">
    <location>
        <begin position="394"/>
        <end position="410"/>
    </location>
</feature>
<evidence type="ECO:0000256" key="5">
    <source>
        <dbReference type="SAM" id="MobiDB-lite"/>
    </source>
</evidence>
<gene>
    <name evidence="7" type="ORF">ACFQJ6_15340</name>
</gene>
<evidence type="ECO:0008006" key="9">
    <source>
        <dbReference type="Google" id="ProtNLM"/>
    </source>
</evidence>
<dbReference type="InterPro" id="IPR013783">
    <property type="entry name" value="Ig-like_fold"/>
</dbReference>
<evidence type="ECO:0000256" key="3">
    <source>
        <dbReference type="ARBA" id="ARBA00022729"/>
    </source>
</evidence>
<dbReference type="Pfam" id="PF18884">
    <property type="entry name" value="TSP3_bac"/>
    <property type="match status" value="8"/>
</dbReference>
<feature type="compositionally biased region" description="Basic and acidic residues" evidence="5">
    <location>
        <begin position="422"/>
        <end position="436"/>
    </location>
</feature>
<keyword evidence="3" id="KW-0732">Signal</keyword>
<keyword evidence="4" id="KW-0106">Calcium</keyword>
<feature type="compositionally biased region" description="Acidic residues" evidence="5">
    <location>
        <begin position="354"/>
        <end position="369"/>
    </location>
</feature>
<feature type="compositionally biased region" description="Acidic residues" evidence="5">
    <location>
        <begin position="376"/>
        <end position="386"/>
    </location>
</feature>
<keyword evidence="6" id="KW-0472">Membrane</keyword>
<reference evidence="7 8" key="1">
    <citation type="journal article" date="2019" name="Int. J. Syst. Evol. Microbiol.">
        <title>The Global Catalogue of Microorganisms (GCM) 10K type strain sequencing project: providing services to taxonomists for standard genome sequencing and annotation.</title>
        <authorList>
            <consortium name="The Broad Institute Genomics Platform"/>
            <consortium name="The Broad Institute Genome Sequencing Center for Infectious Disease"/>
            <person name="Wu L."/>
            <person name="Ma J."/>
        </authorList>
    </citation>
    <scope>NUCLEOTIDE SEQUENCE [LARGE SCALE GENOMIC DNA]</scope>
    <source>
        <strain evidence="7 8">DT72</strain>
    </source>
</reference>
<sequence>MILLVGALAFAPAPASAHCEEISEDYQFEDGGTEQSAAQTIKSGDYVELGSNTDSGRWFKIYVEKPGSAIVPEDWCIKTDESYTFYLHRETASGTERIGIWGWDDFSEEYERQSYPTVEESGWYYIYVDFYRRYSAEDTHVQFEVQQSSSEKFEVDTFELFPSSPTVGEEVTTRLTVSNTNAGLDYNEEKAGDFRDNATVTLEVGSRVVGTKQVSLAEDESTDVEFSYTFAPDESGDVSVTAEVVPTWAESGSTETKQVGVELNDLDGDGLIDSREEELGTDPRNEDTDGDGLTDAEEVEGETDPLEADTDGDGLDDGAELDAGTDPLTADSDGDGLDDGDESDAGSDPLAVDTDGDGLDDGTEVEEGTDPTNADTDGDGLTDQEELSTGSDPTKADTDGDGLPDDKEAELGTDPTDADTDGDGRSDASEVRKGLDPVESNPETESATVRGSGGGGENVVEQKSLNVASDRVNLLLRGEKTIVGRDEPAILTFSASNLISNDGQMHVQLIIETPSGVSVEGTGFVDSGSGQYVRTMTLSPGGTKGLEIELSANEPGRFGITGHAVYYLGEDKDNATSKSVTIPLQVLSEAQTGDESTETTSSTETPGFGVGAAALALAGFVLLARRR</sequence>
<evidence type="ECO:0000256" key="4">
    <source>
        <dbReference type="ARBA" id="ARBA00022837"/>
    </source>
</evidence>
<evidence type="ECO:0000256" key="6">
    <source>
        <dbReference type="SAM" id="Phobius"/>
    </source>
</evidence>
<keyword evidence="6" id="KW-0812">Transmembrane</keyword>
<keyword evidence="6" id="KW-1133">Transmembrane helix</keyword>
<dbReference type="InterPro" id="IPR059100">
    <property type="entry name" value="TSP3_bac"/>
</dbReference>
<feature type="compositionally biased region" description="Basic and acidic residues" evidence="5">
    <location>
        <begin position="272"/>
        <end position="287"/>
    </location>
</feature>
<proteinExistence type="predicted"/>
<dbReference type="AlphaFoldDB" id="A0ABD5WQY3"/>
<feature type="compositionally biased region" description="Acidic residues" evidence="5">
    <location>
        <begin position="288"/>
        <end position="320"/>
    </location>
</feature>
<accession>A0ABD5WQY3</accession>
<evidence type="ECO:0000313" key="8">
    <source>
        <dbReference type="Proteomes" id="UP001596407"/>
    </source>
</evidence>
<evidence type="ECO:0000313" key="7">
    <source>
        <dbReference type="EMBL" id="MFC7081270.1"/>
    </source>
</evidence>
<evidence type="ECO:0000256" key="1">
    <source>
        <dbReference type="ARBA" id="ARBA00004613"/>
    </source>
</evidence>